<evidence type="ECO:0000256" key="1">
    <source>
        <dbReference type="SAM" id="SignalP"/>
    </source>
</evidence>
<accession>G0M9Z4</accession>
<keyword evidence="4" id="KW-1185">Reference proteome</keyword>
<feature type="chain" id="PRO_5005679230" description="T20D4.11-like domain-containing protein" evidence="1">
    <location>
        <begin position="18"/>
        <end position="484"/>
    </location>
</feature>
<reference evidence="4" key="1">
    <citation type="submission" date="2011-07" db="EMBL/GenBank/DDBJ databases">
        <authorList>
            <consortium name="Caenorhabditis brenneri Sequencing and Analysis Consortium"/>
            <person name="Wilson R.K."/>
        </authorList>
    </citation>
    <scope>NUCLEOTIDE SEQUENCE [LARGE SCALE GENOMIC DNA]</scope>
    <source>
        <strain evidence="4">PB2801</strain>
    </source>
</reference>
<sequence length="484" mass="56032">MIQFAFLGLIIIIGALGAPTTKSNCSDADNCLGVVCGMRASDFRYKLQHLDLEDESDMRELKRSCDTLNSCTQTIGHYPCFQEEKVRTAFASIKTTCALINFVDTKFKDCDKKLDDAWKDQKCWYTWTPITNDLALNDKTKVEKVCENFFGRKNCLKKEIMDICGVETWNMFRDEYNGFMDYLNNPNGTSFEEIVERCVHLNYYAPIVDRCYDYFDESMREEFVPLKKLCSTAEYLIGNFSKCDKKLEDKQCYMDWKKKTLLMENEKNETETENCLEKEVSENCDKETWVSFRENIIKFNSTVETPIEPESNQNELAKMVTGLISNGGKCSTSDHMVHSYADLGIMEFGKALKAMNVSNQADIKTLNGNCKLMEEIFLLYDRCNGFGIRTTRLICDSYKRLCSIVDFLDTKFKDCSEKLEESECYKNWRQQSISFEHISDEEKAESLMVVCCNCLKDEVTRICGVEDWEKFRGGIMEATDCDWH</sequence>
<dbReference type="EMBL" id="GL379787">
    <property type="protein sequence ID" value="EGT30713.1"/>
    <property type="molecule type" value="Genomic_DNA"/>
</dbReference>
<organism evidence="4">
    <name type="scientific">Caenorhabditis brenneri</name>
    <name type="common">Nematode worm</name>
    <dbReference type="NCBI Taxonomy" id="135651"/>
    <lineage>
        <taxon>Eukaryota</taxon>
        <taxon>Metazoa</taxon>
        <taxon>Ecdysozoa</taxon>
        <taxon>Nematoda</taxon>
        <taxon>Chromadorea</taxon>
        <taxon>Rhabditida</taxon>
        <taxon>Rhabditina</taxon>
        <taxon>Rhabditomorpha</taxon>
        <taxon>Rhabditoidea</taxon>
        <taxon>Rhabditidae</taxon>
        <taxon>Peloderinae</taxon>
        <taxon>Caenorhabditis</taxon>
    </lineage>
</organism>
<dbReference type="HOGENOM" id="CLU_564100_0_0_1"/>
<feature type="signal peptide" evidence="1">
    <location>
        <begin position="1"/>
        <end position="17"/>
    </location>
</feature>
<dbReference type="InterPro" id="IPR002542">
    <property type="entry name" value="T20D4.11-like_dom"/>
</dbReference>
<dbReference type="Proteomes" id="UP000008068">
    <property type="component" value="Unassembled WGS sequence"/>
</dbReference>
<dbReference type="PANTHER" id="PTHR21453">
    <property type="entry name" value="DUF19 DOMAIN-CONTAINING PROTEIN-RELATED-RELATED"/>
    <property type="match status" value="1"/>
</dbReference>
<feature type="domain" description="T20D4.11-like" evidence="2">
    <location>
        <begin position="211"/>
        <end position="303"/>
    </location>
</feature>
<evidence type="ECO:0000313" key="3">
    <source>
        <dbReference type="EMBL" id="EGT30713.1"/>
    </source>
</evidence>
<feature type="domain" description="T20D4.11-like" evidence="2">
    <location>
        <begin position="25"/>
        <end position="184"/>
    </location>
</feature>
<name>G0M9Z4_CAEBE</name>
<keyword evidence="1" id="KW-0732">Signal</keyword>
<evidence type="ECO:0000259" key="2">
    <source>
        <dbReference type="Pfam" id="PF01579"/>
    </source>
</evidence>
<gene>
    <name evidence="3" type="ORF">CAEBREN_04358</name>
</gene>
<dbReference type="InParanoid" id="G0M9Z4"/>
<dbReference type="AlphaFoldDB" id="G0M9Z4"/>
<proteinExistence type="predicted"/>
<dbReference type="eggNOG" id="ENOG502TJSU">
    <property type="taxonomic scope" value="Eukaryota"/>
</dbReference>
<dbReference type="Pfam" id="PF01579">
    <property type="entry name" value="DUF19"/>
    <property type="match status" value="3"/>
</dbReference>
<feature type="domain" description="T20D4.11-like" evidence="2">
    <location>
        <begin position="345"/>
        <end position="473"/>
    </location>
</feature>
<protein>
    <recommendedName>
        <fullName evidence="2">T20D4.11-like domain-containing protein</fullName>
    </recommendedName>
</protein>
<evidence type="ECO:0000313" key="4">
    <source>
        <dbReference type="Proteomes" id="UP000008068"/>
    </source>
</evidence>
<dbReference type="PANTHER" id="PTHR21453:SF28">
    <property type="entry name" value="DUF19 DOMAIN-CONTAINING PROTEIN-RELATED"/>
    <property type="match status" value="1"/>
</dbReference>